<protein>
    <submittedName>
        <fullName evidence="1">Uncharacterized protein</fullName>
    </submittedName>
</protein>
<comment type="caution">
    <text evidence="1">The sequence shown here is derived from an EMBL/GenBank/DDBJ whole genome shotgun (WGS) entry which is preliminary data.</text>
</comment>
<keyword evidence="2" id="KW-1185">Reference proteome</keyword>
<reference evidence="1 2" key="1">
    <citation type="submission" date="2023-02" db="EMBL/GenBank/DDBJ databases">
        <title>LHISI_Scaffold_Assembly.</title>
        <authorList>
            <person name="Stuart O.P."/>
            <person name="Cleave R."/>
            <person name="Magrath M.J.L."/>
            <person name="Mikheyev A.S."/>
        </authorList>
    </citation>
    <scope>NUCLEOTIDE SEQUENCE [LARGE SCALE GENOMIC DNA]</scope>
    <source>
        <strain evidence="1">Daus_M_001</strain>
        <tissue evidence="1">Leg muscle</tissue>
    </source>
</reference>
<sequence length="201" mass="23699">MILVTNIGVTVKRLSDTRWSAHYEAVKAVHTYFKKIVDVIEELCDPVETVETRVAAQTLLPAVCDFSFLCFLYLWGNVLEEVNNTQKYLHNVGISFEKYVIKMRSLKTFLKDKRNEIEKLTLQFATNTCKERDILLVKRRTIRENKIMSGEKAQNVPHTLNEELKRSMLLEFFERFFKKSTLVAKTWKVYQLSLQFLRPRI</sequence>
<evidence type="ECO:0000313" key="1">
    <source>
        <dbReference type="EMBL" id="KAJ8896795.1"/>
    </source>
</evidence>
<organism evidence="1 2">
    <name type="scientific">Dryococelus australis</name>
    <dbReference type="NCBI Taxonomy" id="614101"/>
    <lineage>
        <taxon>Eukaryota</taxon>
        <taxon>Metazoa</taxon>
        <taxon>Ecdysozoa</taxon>
        <taxon>Arthropoda</taxon>
        <taxon>Hexapoda</taxon>
        <taxon>Insecta</taxon>
        <taxon>Pterygota</taxon>
        <taxon>Neoptera</taxon>
        <taxon>Polyneoptera</taxon>
        <taxon>Phasmatodea</taxon>
        <taxon>Verophasmatodea</taxon>
        <taxon>Anareolatae</taxon>
        <taxon>Phasmatidae</taxon>
        <taxon>Eurycanthinae</taxon>
        <taxon>Dryococelus</taxon>
    </lineage>
</organism>
<gene>
    <name evidence="1" type="ORF">PR048_002140</name>
</gene>
<name>A0ABQ9IJB0_9NEOP</name>
<dbReference type="EMBL" id="JARBHB010000001">
    <property type="protein sequence ID" value="KAJ8896795.1"/>
    <property type="molecule type" value="Genomic_DNA"/>
</dbReference>
<evidence type="ECO:0000313" key="2">
    <source>
        <dbReference type="Proteomes" id="UP001159363"/>
    </source>
</evidence>
<dbReference type="Proteomes" id="UP001159363">
    <property type="component" value="Chromosome 1"/>
</dbReference>
<proteinExistence type="predicted"/>
<accession>A0ABQ9IJB0</accession>